<dbReference type="Proteomes" id="UP000061603">
    <property type="component" value="Chromosome"/>
</dbReference>
<gene>
    <name evidence="2" type="ORF">PG1C_13940</name>
</gene>
<protein>
    <recommendedName>
        <fullName evidence="4">Cathelicidin antimicrobial peptide C-terminal domain-containing protein</fullName>
    </recommendedName>
</protein>
<dbReference type="RefSeq" id="WP_237218225.1">
    <property type="nucleotide sequence ID" value="NZ_CP010554.1"/>
</dbReference>
<dbReference type="EMBL" id="CP010554">
    <property type="protein sequence ID" value="AJP49233.1"/>
    <property type="molecule type" value="Genomic_DNA"/>
</dbReference>
<evidence type="ECO:0000256" key="1">
    <source>
        <dbReference type="SAM" id="MobiDB-lite"/>
    </source>
</evidence>
<feature type="region of interest" description="Disordered" evidence="1">
    <location>
        <begin position="46"/>
        <end position="65"/>
    </location>
</feature>
<proteinExistence type="predicted"/>
<evidence type="ECO:0000313" key="2">
    <source>
        <dbReference type="EMBL" id="AJP49233.1"/>
    </source>
</evidence>
<dbReference type="AlphaFoldDB" id="A0A0C5JBL7"/>
<accession>A0A0C5JBL7</accession>
<dbReference type="HOGENOM" id="CLU_192805_0_0_4"/>
<dbReference type="PROSITE" id="PS51257">
    <property type="entry name" value="PROKAR_LIPOPROTEIN"/>
    <property type="match status" value="1"/>
</dbReference>
<dbReference type="KEGG" id="rbu:PG1C_13940"/>
<reference evidence="2 3" key="1">
    <citation type="journal article" date="2015" name="Genome Announc.">
        <title>Complete Genome Sequence of a Novel Bacterium within the Family Rhodocyclaceae That Degrades Polycyclic Aromatic Hydrocarbons.</title>
        <authorList>
            <person name="Singleton D.R."/>
            <person name="Dickey A.N."/>
            <person name="Scholl E.H."/>
            <person name="Wright F.A."/>
            <person name="Aitken M.D."/>
        </authorList>
    </citation>
    <scope>NUCLEOTIDE SEQUENCE [LARGE SCALE GENOMIC DNA]</scope>
    <source>
        <strain evidence="3">PG1-Ca6</strain>
    </source>
</reference>
<dbReference type="STRING" id="1565605.PG1C_13940"/>
<evidence type="ECO:0008006" key="4">
    <source>
        <dbReference type="Google" id="ProtNLM"/>
    </source>
</evidence>
<sequence>MMKFGKTASAVLGMSALLVALSGCQKQEGPAERAGKEVDRTVEKAGQQIEKAGDSIQDAAKGDKK</sequence>
<name>A0A0C5JBL7_9PROT</name>
<dbReference type="PATRIC" id="fig|1565605.3.peg.2948"/>
<evidence type="ECO:0000313" key="3">
    <source>
        <dbReference type="Proteomes" id="UP000061603"/>
    </source>
</evidence>
<keyword evidence="3" id="KW-1185">Reference proteome</keyword>
<organism evidence="2 3">
    <name type="scientific">Rugosibacter aromaticivorans</name>
    <dbReference type="NCBI Taxonomy" id="1565605"/>
    <lineage>
        <taxon>Bacteria</taxon>
        <taxon>Pseudomonadati</taxon>
        <taxon>Pseudomonadota</taxon>
        <taxon>Betaproteobacteria</taxon>
        <taxon>Nitrosomonadales</taxon>
        <taxon>Sterolibacteriaceae</taxon>
        <taxon>Rugosibacter</taxon>
    </lineage>
</organism>